<organism evidence="2 3">
    <name type="scientific">Streptomyces nigrescens</name>
    <dbReference type="NCBI Taxonomy" id="1920"/>
    <lineage>
        <taxon>Bacteria</taxon>
        <taxon>Bacillati</taxon>
        <taxon>Actinomycetota</taxon>
        <taxon>Actinomycetes</taxon>
        <taxon>Kitasatosporales</taxon>
        <taxon>Streptomycetaceae</taxon>
        <taxon>Streptomyces</taxon>
    </lineage>
</organism>
<feature type="transmembrane region" description="Helical" evidence="1">
    <location>
        <begin position="33"/>
        <end position="54"/>
    </location>
</feature>
<dbReference type="Proteomes" id="UP001210169">
    <property type="component" value="Chromosome"/>
</dbReference>
<sequence>MTGGVPLTGGGIAQALARGDGAGLLHHLLVDRAIKVALVLVALIVLGLGMALIWKKAGRGGPPRRDDG</sequence>
<dbReference type="EMBL" id="CP114203">
    <property type="protein sequence ID" value="WAU08200.1"/>
    <property type="molecule type" value="Genomic_DNA"/>
</dbReference>
<dbReference type="RefSeq" id="WP_277412601.1">
    <property type="nucleotide sequence ID" value="NZ_CP114203.1"/>
</dbReference>
<dbReference type="GeneID" id="301336029"/>
<protein>
    <submittedName>
        <fullName evidence="2">Uncharacterized protein</fullName>
    </submittedName>
</protein>
<keyword evidence="1" id="KW-0812">Transmembrane</keyword>
<reference evidence="2 3" key="1">
    <citation type="submission" date="2022-12" db="EMBL/GenBank/DDBJ databases">
        <authorList>
            <person name="Ruckert C."/>
            <person name="Busche T."/>
            <person name="Kalinowski J."/>
            <person name="Wittmann C."/>
        </authorList>
    </citation>
    <scope>NUCLEOTIDE SEQUENCE [LARGE SCALE GENOMIC DNA]</scope>
    <source>
        <strain evidence="2 3">DSM 40276</strain>
    </source>
</reference>
<keyword evidence="3" id="KW-1185">Reference proteome</keyword>
<evidence type="ECO:0000313" key="3">
    <source>
        <dbReference type="Proteomes" id="UP001210169"/>
    </source>
</evidence>
<accession>A0ABY7JB04</accession>
<keyword evidence="1" id="KW-1133">Transmembrane helix</keyword>
<evidence type="ECO:0000256" key="1">
    <source>
        <dbReference type="SAM" id="Phobius"/>
    </source>
</evidence>
<proteinExistence type="predicted"/>
<keyword evidence="1" id="KW-0472">Membrane</keyword>
<name>A0ABY7JB04_STRNI</name>
<gene>
    <name evidence="2" type="ORF">STRNI_006885</name>
</gene>
<evidence type="ECO:0000313" key="2">
    <source>
        <dbReference type="EMBL" id="WAU08200.1"/>
    </source>
</evidence>